<evidence type="ECO:0000313" key="3">
    <source>
        <dbReference type="EMBL" id="KAK3104963.1"/>
    </source>
</evidence>
<name>A0AA89C3X2_PINIB</name>
<keyword evidence="1" id="KW-0175">Coiled coil</keyword>
<sequence length="286" mass="33453">MLVQRQEREQELNQNIQKISAEKQELHEKVQALARSLANIETEKSEMERSTVRLEKDKSALKKTLDKVEREKIRTEEIASKSSYERESLDRTLQRLDEDNQELQKQVQQLQAQLAEAEQQHAQRLIDLTTRHRAETEMETERLRSAQLQAERMLETRERSHRAKVKGLEETIATLKDQLATEMRKRQEYISRSARTGDEIQNLRNVLDSSLSNVTRDQSLDPLLLETETRKLDESFDFNRSLPQRSAPRRRTSPLRSSGRYGGYTSTPNIRRSVSPMSLRKKLAKQ</sequence>
<reference evidence="3" key="1">
    <citation type="submission" date="2019-08" db="EMBL/GenBank/DDBJ databases">
        <title>The improved chromosome-level genome for the pearl oyster Pinctada fucata martensii using PacBio sequencing and Hi-C.</title>
        <authorList>
            <person name="Zheng Z."/>
        </authorList>
    </citation>
    <scope>NUCLEOTIDE SEQUENCE</scope>
    <source>
        <strain evidence="3">ZZ-2019</strain>
        <tissue evidence="3">Adductor muscle</tissue>
    </source>
</reference>
<accession>A0AA89C3X2</accession>
<evidence type="ECO:0000256" key="2">
    <source>
        <dbReference type="SAM" id="MobiDB-lite"/>
    </source>
</evidence>
<proteinExistence type="predicted"/>
<feature type="region of interest" description="Disordered" evidence="2">
    <location>
        <begin position="236"/>
        <end position="286"/>
    </location>
</feature>
<evidence type="ECO:0000313" key="4">
    <source>
        <dbReference type="Proteomes" id="UP001186944"/>
    </source>
</evidence>
<feature type="compositionally biased region" description="Polar residues" evidence="2">
    <location>
        <begin position="264"/>
        <end position="276"/>
    </location>
</feature>
<feature type="coiled-coil region" evidence="1">
    <location>
        <begin position="2"/>
        <end position="185"/>
    </location>
</feature>
<comment type="caution">
    <text evidence="3">The sequence shown here is derived from an EMBL/GenBank/DDBJ whole genome shotgun (WGS) entry which is preliminary data.</text>
</comment>
<gene>
    <name evidence="3" type="ORF">FSP39_014171</name>
</gene>
<dbReference type="AlphaFoldDB" id="A0AA89C3X2"/>
<dbReference type="Proteomes" id="UP001186944">
    <property type="component" value="Unassembled WGS sequence"/>
</dbReference>
<evidence type="ECO:0000256" key="1">
    <source>
        <dbReference type="SAM" id="Coils"/>
    </source>
</evidence>
<keyword evidence="4" id="KW-1185">Reference proteome</keyword>
<protein>
    <submittedName>
        <fullName evidence="3">Uncharacterized protein</fullName>
    </submittedName>
</protein>
<organism evidence="3 4">
    <name type="scientific">Pinctada imbricata</name>
    <name type="common">Atlantic pearl-oyster</name>
    <name type="synonym">Pinctada martensii</name>
    <dbReference type="NCBI Taxonomy" id="66713"/>
    <lineage>
        <taxon>Eukaryota</taxon>
        <taxon>Metazoa</taxon>
        <taxon>Spiralia</taxon>
        <taxon>Lophotrochozoa</taxon>
        <taxon>Mollusca</taxon>
        <taxon>Bivalvia</taxon>
        <taxon>Autobranchia</taxon>
        <taxon>Pteriomorphia</taxon>
        <taxon>Pterioida</taxon>
        <taxon>Pterioidea</taxon>
        <taxon>Pteriidae</taxon>
        <taxon>Pinctada</taxon>
    </lineage>
</organism>
<dbReference type="EMBL" id="VSWD01000004">
    <property type="protein sequence ID" value="KAK3104963.1"/>
    <property type="molecule type" value="Genomic_DNA"/>
</dbReference>